<sequence>MLFFTWRPAATPALRKSYFQAALVCGSVYWVAGFAAKYFPGSNGLDIEFGGPGFPQTYPFTTFLGLGIMGSLLELGTVNSTWSLFPNLLQVGKIFCKPQNYEAHPDISNLNSSSQLPIAGGTHLLDITVVTPVLYAAGKDIIFYTASWGHHRDIGGYQGISGNANARETFQEGASIISFKLVSNDNFDEEGMRRILIDDPAPYPGCLGISSIYDNLWDLRAQGAANAKGAALIQAMFEGHPREIQANAEIAVPKFFQDTSNKLGGLTLKDFDCLDNGSRIQLEIRINKDGSAAFDFTGIGPEVVGNNNVPKNICLSAIIYSLLCLINEEIPHNQGCLSSIEVINPEGSIINPSEHAVAYAGNTQTSQRIVDVILKAFEACAAGHGYMNSVGVYGGRNVKPGDGYKFAYGETIYGGSGADPN</sequence>
<dbReference type="InterPro" id="IPR003692">
    <property type="entry name" value="Hydantoinase_B"/>
</dbReference>
<gene>
    <name evidence="2" type="ORF">CRHIZ90672A_00002577</name>
</gene>
<accession>A0A9N9VU52</accession>
<organism evidence="2 3">
    <name type="scientific">Clonostachys rhizophaga</name>
    <dbReference type="NCBI Taxonomy" id="160324"/>
    <lineage>
        <taxon>Eukaryota</taxon>
        <taxon>Fungi</taxon>
        <taxon>Dikarya</taxon>
        <taxon>Ascomycota</taxon>
        <taxon>Pezizomycotina</taxon>
        <taxon>Sordariomycetes</taxon>
        <taxon>Hypocreomycetidae</taxon>
        <taxon>Hypocreales</taxon>
        <taxon>Bionectriaceae</taxon>
        <taxon>Clonostachys</taxon>
    </lineage>
</organism>
<dbReference type="Proteomes" id="UP000696573">
    <property type="component" value="Unassembled WGS sequence"/>
</dbReference>
<dbReference type="OrthoDB" id="4526330at2759"/>
<evidence type="ECO:0000313" key="2">
    <source>
        <dbReference type="EMBL" id="CAH0032836.1"/>
    </source>
</evidence>
<dbReference type="EMBL" id="CABFNQ020000744">
    <property type="protein sequence ID" value="CAH0032836.1"/>
    <property type="molecule type" value="Genomic_DNA"/>
</dbReference>
<protein>
    <recommendedName>
        <fullName evidence="1">Hydantoinase B/oxoprolinase domain-containing protein</fullName>
    </recommendedName>
</protein>
<feature type="domain" description="Hydantoinase B/oxoprolinase" evidence="1">
    <location>
        <begin position="117"/>
        <end position="420"/>
    </location>
</feature>
<dbReference type="GO" id="GO:0006749">
    <property type="term" value="P:glutathione metabolic process"/>
    <property type="evidence" value="ECO:0007669"/>
    <property type="project" value="TreeGrafter"/>
</dbReference>
<dbReference type="AlphaFoldDB" id="A0A9N9VU52"/>
<keyword evidence="3" id="KW-1185">Reference proteome</keyword>
<name>A0A9N9VU52_9HYPO</name>
<dbReference type="GO" id="GO:0005829">
    <property type="term" value="C:cytosol"/>
    <property type="evidence" value="ECO:0007669"/>
    <property type="project" value="TreeGrafter"/>
</dbReference>
<comment type="caution">
    <text evidence="2">The sequence shown here is derived from an EMBL/GenBank/DDBJ whole genome shotgun (WGS) entry which is preliminary data.</text>
</comment>
<evidence type="ECO:0000313" key="3">
    <source>
        <dbReference type="Proteomes" id="UP000696573"/>
    </source>
</evidence>
<proteinExistence type="predicted"/>
<dbReference type="Pfam" id="PF02538">
    <property type="entry name" value="Hydantoinase_B"/>
    <property type="match status" value="1"/>
</dbReference>
<dbReference type="InterPro" id="IPR045079">
    <property type="entry name" value="Oxoprolinase-like"/>
</dbReference>
<reference evidence="2" key="1">
    <citation type="submission" date="2021-10" db="EMBL/GenBank/DDBJ databases">
        <authorList>
            <person name="Piombo E."/>
        </authorList>
    </citation>
    <scope>NUCLEOTIDE SEQUENCE</scope>
</reference>
<evidence type="ECO:0000259" key="1">
    <source>
        <dbReference type="Pfam" id="PF02538"/>
    </source>
</evidence>
<dbReference type="PANTHER" id="PTHR11365:SF26">
    <property type="entry name" value="5-OXOPROLINASE"/>
    <property type="match status" value="1"/>
</dbReference>
<dbReference type="PANTHER" id="PTHR11365">
    <property type="entry name" value="5-OXOPROLINASE RELATED"/>
    <property type="match status" value="1"/>
</dbReference>
<dbReference type="GO" id="GO:0017168">
    <property type="term" value="F:5-oxoprolinase (ATP-hydrolyzing) activity"/>
    <property type="evidence" value="ECO:0007669"/>
    <property type="project" value="TreeGrafter"/>
</dbReference>